<dbReference type="PATRIC" id="fig|272123.3.peg.1242"/>
<sequence>MMLLFMATKRPRTTISFDPDEYVALEKWAKSEFRSVPQLVSAIVKRALLEKNQFEVEIQNQK</sequence>
<dbReference type="Proteomes" id="UP000010474">
    <property type="component" value="Chromosome"/>
</dbReference>
<dbReference type="OrthoDB" id="495604at2"/>
<dbReference type="EMBL" id="CP003659">
    <property type="protein sequence ID" value="AFZ56703.1"/>
    <property type="molecule type" value="Genomic_DNA"/>
</dbReference>
<evidence type="ECO:0008006" key="3">
    <source>
        <dbReference type="Google" id="ProtNLM"/>
    </source>
</evidence>
<protein>
    <recommendedName>
        <fullName evidence="3">CopG-like ribbon-helix-helix domain-containing protein</fullName>
    </recommendedName>
</protein>
<proteinExistence type="predicted"/>
<dbReference type="AlphaFoldDB" id="K9ZBY0"/>
<evidence type="ECO:0000313" key="2">
    <source>
        <dbReference type="Proteomes" id="UP000010474"/>
    </source>
</evidence>
<keyword evidence="2" id="KW-1185">Reference proteome</keyword>
<dbReference type="KEGG" id="acy:Anacy_1140"/>
<dbReference type="HOGENOM" id="CLU_208246_0_0_3"/>
<gene>
    <name evidence="1" type="ordered locus">Anacy_1140</name>
</gene>
<accession>K9ZBY0</accession>
<evidence type="ECO:0000313" key="1">
    <source>
        <dbReference type="EMBL" id="AFZ56703.1"/>
    </source>
</evidence>
<organism evidence="1 2">
    <name type="scientific">Anabaena cylindrica (strain ATCC 27899 / PCC 7122)</name>
    <dbReference type="NCBI Taxonomy" id="272123"/>
    <lineage>
        <taxon>Bacteria</taxon>
        <taxon>Bacillati</taxon>
        <taxon>Cyanobacteriota</taxon>
        <taxon>Cyanophyceae</taxon>
        <taxon>Nostocales</taxon>
        <taxon>Nostocaceae</taxon>
        <taxon>Anabaena</taxon>
    </lineage>
</organism>
<name>K9ZBY0_ANACC</name>
<reference evidence="2" key="1">
    <citation type="journal article" date="2013" name="Proc. Natl. Acad. Sci. U.S.A.">
        <title>Improving the coverage of the cyanobacterial phylum using diversity-driven genome sequencing.</title>
        <authorList>
            <person name="Shih P.M."/>
            <person name="Wu D."/>
            <person name="Latifi A."/>
            <person name="Axen S.D."/>
            <person name="Fewer D.P."/>
            <person name="Talla E."/>
            <person name="Calteau A."/>
            <person name="Cai F."/>
            <person name="Tandeau de Marsac N."/>
            <person name="Rippka R."/>
            <person name="Herdman M."/>
            <person name="Sivonen K."/>
            <person name="Coursin T."/>
            <person name="Laurent T."/>
            <person name="Goodwin L."/>
            <person name="Nolan M."/>
            <person name="Davenport K.W."/>
            <person name="Han C.S."/>
            <person name="Rubin E.M."/>
            <person name="Eisen J.A."/>
            <person name="Woyke T."/>
            <person name="Gugger M."/>
            <person name="Kerfeld C.A."/>
        </authorList>
    </citation>
    <scope>NUCLEOTIDE SEQUENCE [LARGE SCALE GENOMIC DNA]</scope>
    <source>
        <strain evidence="2">ATCC 27899 / PCC 7122</strain>
    </source>
</reference>